<dbReference type="RefSeq" id="WP_413778373.1">
    <property type="nucleotide sequence ID" value="NZ_JAUOZS010000001.1"/>
</dbReference>
<dbReference type="CDD" id="cd01335">
    <property type="entry name" value="Radical_SAM"/>
    <property type="match status" value="1"/>
</dbReference>
<accession>A0ABU3NSK7</accession>
<evidence type="ECO:0000256" key="4">
    <source>
        <dbReference type="ARBA" id="ARBA00023014"/>
    </source>
</evidence>
<dbReference type="Proteomes" id="UP001254848">
    <property type="component" value="Unassembled WGS sequence"/>
</dbReference>
<dbReference type="InterPro" id="IPR007197">
    <property type="entry name" value="rSAM"/>
</dbReference>
<organism evidence="6 7">
    <name type="scientific">Anaeroselena agilis</name>
    <dbReference type="NCBI Taxonomy" id="3063788"/>
    <lineage>
        <taxon>Bacteria</taxon>
        <taxon>Bacillati</taxon>
        <taxon>Bacillota</taxon>
        <taxon>Negativicutes</taxon>
        <taxon>Acetonemataceae</taxon>
        <taxon>Anaeroselena</taxon>
    </lineage>
</organism>
<gene>
    <name evidence="6" type="ORF">Q4T40_00900</name>
</gene>
<evidence type="ECO:0000259" key="5">
    <source>
        <dbReference type="PROSITE" id="PS51918"/>
    </source>
</evidence>
<evidence type="ECO:0000313" key="7">
    <source>
        <dbReference type="Proteomes" id="UP001254848"/>
    </source>
</evidence>
<dbReference type="Gene3D" id="3.20.20.70">
    <property type="entry name" value="Aldolase class I"/>
    <property type="match status" value="1"/>
</dbReference>
<dbReference type="InterPro" id="IPR013785">
    <property type="entry name" value="Aldolase_TIM"/>
</dbReference>
<reference evidence="6 7" key="1">
    <citation type="submission" date="2023-07" db="EMBL/GenBank/DDBJ databases">
        <title>The novel representative of Negativicutes class, Anaeroselena agilis gen. nov. sp. nov.</title>
        <authorList>
            <person name="Prokofeva M.I."/>
            <person name="Elcheninov A.G."/>
            <person name="Klyukina A."/>
            <person name="Kublanov I.V."/>
            <person name="Frolov E.N."/>
            <person name="Podosokorskaya O.A."/>
        </authorList>
    </citation>
    <scope>NUCLEOTIDE SEQUENCE [LARGE SCALE GENOMIC DNA]</scope>
    <source>
        <strain evidence="6 7">4137-cl</strain>
    </source>
</reference>
<dbReference type="Pfam" id="PF04055">
    <property type="entry name" value="Radical_SAM"/>
    <property type="match status" value="1"/>
</dbReference>
<feature type="domain" description="Radical SAM core" evidence="5">
    <location>
        <begin position="53"/>
        <end position="265"/>
    </location>
</feature>
<dbReference type="EMBL" id="JAUOZS010000001">
    <property type="protein sequence ID" value="MDT8899806.1"/>
    <property type="molecule type" value="Genomic_DNA"/>
</dbReference>
<keyword evidence="3" id="KW-0408">Iron</keyword>
<comment type="caution">
    <text evidence="6">The sequence shown here is derived from an EMBL/GenBank/DDBJ whole genome shotgun (WGS) entry which is preliminary data.</text>
</comment>
<evidence type="ECO:0000256" key="3">
    <source>
        <dbReference type="ARBA" id="ARBA00023004"/>
    </source>
</evidence>
<keyword evidence="2" id="KW-0479">Metal-binding</keyword>
<keyword evidence="1" id="KW-0949">S-adenosyl-L-methionine</keyword>
<evidence type="ECO:0000256" key="1">
    <source>
        <dbReference type="ARBA" id="ARBA00022691"/>
    </source>
</evidence>
<dbReference type="SFLD" id="SFLDS00029">
    <property type="entry name" value="Radical_SAM"/>
    <property type="match status" value="1"/>
</dbReference>
<evidence type="ECO:0000256" key="2">
    <source>
        <dbReference type="ARBA" id="ARBA00022723"/>
    </source>
</evidence>
<keyword evidence="7" id="KW-1185">Reference proteome</keyword>
<name>A0ABU3NSK7_9FIRM</name>
<protein>
    <submittedName>
        <fullName evidence="6">Radical SAM protein</fullName>
    </submittedName>
</protein>
<dbReference type="PROSITE" id="PS51918">
    <property type="entry name" value="RADICAL_SAM"/>
    <property type="match status" value="1"/>
</dbReference>
<sequence length="332" mass="35209">MDKGIARIVYKALDGGEITAAEIKKLLGVAWLSEEGFLLQYASRKMSEATARGKAEVHGQVGIDIGPCPKNCEYCSFAAKHSVFPAAKVHPLAEIIETCQGLEAAGANAVYLMATAAVALPEYIRYAREVRAALKPETPLVANIDDFDEEGAKALRKAGIAGIYHCVRIGEGKVTAIDPQVRVRTIKAAKKAGLLLGTSVGPVGPEHSVEEVAATTVLTRELKPVNNAACRRINIPGLPLSAHGSVSYARMAHILAVVRLANGYDIIGFGTHEPNGMGAMAGANLFWAERGANPRDTSEATVRGWTVEQARALLEEAGWEALTGPSVMFGGR</sequence>
<dbReference type="InterPro" id="IPR058240">
    <property type="entry name" value="rSAM_sf"/>
</dbReference>
<keyword evidence="4" id="KW-0411">Iron-sulfur</keyword>
<proteinExistence type="predicted"/>
<evidence type="ECO:0000313" key="6">
    <source>
        <dbReference type="EMBL" id="MDT8899806.1"/>
    </source>
</evidence>
<dbReference type="SUPFAM" id="SSF102114">
    <property type="entry name" value="Radical SAM enzymes"/>
    <property type="match status" value="1"/>
</dbReference>